<protein>
    <submittedName>
        <fullName evidence="1">Uncharacterized protein</fullName>
    </submittedName>
</protein>
<dbReference type="EMBL" id="CACRXK020016884">
    <property type="protein sequence ID" value="CAB4030452.1"/>
    <property type="molecule type" value="Genomic_DNA"/>
</dbReference>
<comment type="caution">
    <text evidence="1">The sequence shown here is derived from an EMBL/GenBank/DDBJ whole genome shotgun (WGS) entry which is preliminary data.</text>
</comment>
<dbReference type="Proteomes" id="UP001152795">
    <property type="component" value="Unassembled WGS sequence"/>
</dbReference>
<evidence type="ECO:0000313" key="2">
    <source>
        <dbReference type="Proteomes" id="UP001152795"/>
    </source>
</evidence>
<organism evidence="1 2">
    <name type="scientific">Paramuricea clavata</name>
    <name type="common">Red gorgonian</name>
    <name type="synonym">Violescent sea-whip</name>
    <dbReference type="NCBI Taxonomy" id="317549"/>
    <lineage>
        <taxon>Eukaryota</taxon>
        <taxon>Metazoa</taxon>
        <taxon>Cnidaria</taxon>
        <taxon>Anthozoa</taxon>
        <taxon>Octocorallia</taxon>
        <taxon>Malacalcyonacea</taxon>
        <taxon>Plexauridae</taxon>
        <taxon>Paramuricea</taxon>
    </lineage>
</organism>
<reference evidence="1" key="1">
    <citation type="submission" date="2020-04" db="EMBL/GenBank/DDBJ databases">
        <authorList>
            <person name="Alioto T."/>
            <person name="Alioto T."/>
            <person name="Gomez Garrido J."/>
        </authorList>
    </citation>
    <scope>NUCLEOTIDE SEQUENCE</scope>
    <source>
        <strain evidence="1">A484AB</strain>
    </source>
</reference>
<name>A0A7D9L9U6_PARCT</name>
<dbReference type="AlphaFoldDB" id="A0A7D9L9U6"/>
<sequence>MSSCMDKENERVSDMTVAELKEYLKMRSVTVNGYLKPAQAVEKMMLPIDPNHEYGNSDLKNARETFIIHDMVIRQPLSYPVVNDFIDSPVATLR</sequence>
<accession>A0A7D9L9U6</accession>
<gene>
    <name evidence="1" type="ORF">PACLA_8A023188</name>
</gene>
<feature type="non-terminal residue" evidence="1">
    <location>
        <position position="94"/>
    </location>
</feature>
<evidence type="ECO:0000313" key="1">
    <source>
        <dbReference type="EMBL" id="CAB4030452.1"/>
    </source>
</evidence>
<keyword evidence="2" id="KW-1185">Reference proteome</keyword>
<proteinExistence type="predicted"/>